<organism evidence="2 3">
    <name type="scientific">Flavobacterium piscinae</name>
    <dbReference type="NCBI Taxonomy" id="2506424"/>
    <lineage>
        <taxon>Bacteria</taxon>
        <taxon>Pseudomonadati</taxon>
        <taxon>Bacteroidota</taxon>
        <taxon>Flavobacteriia</taxon>
        <taxon>Flavobacteriales</taxon>
        <taxon>Flavobacteriaceae</taxon>
        <taxon>Flavobacterium</taxon>
    </lineage>
</organism>
<reference evidence="3" key="1">
    <citation type="submission" date="2019-01" db="EMBL/GenBank/DDBJ databases">
        <title>Cytophagaceae bacterium strain CAR-16.</title>
        <authorList>
            <person name="Chen W.-M."/>
        </authorList>
    </citation>
    <scope>NUCLEOTIDE SEQUENCE [LARGE SCALE GENOMIC DNA]</scope>
    <source>
        <strain evidence="3">ICH-30</strain>
    </source>
</reference>
<feature type="transmembrane region" description="Helical" evidence="1">
    <location>
        <begin position="5"/>
        <end position="23"/>
    </location>
</feature>
<comment type="caution">
    <text evidence="2">The sequence shown here is derived from an EMBL/GenBank/DDBJ whole genome shotgun (WGS) entry which is preliminary data.</text>
</comment>
<dbReference type="Proteomes" id="UP000289734">
    <property type="component" value="Unassembled WGS sequence"/>
</dbReference>
<accession>A0A4Q1KRS0</accession>
<dbReference type="RefSeq" id="WP_129464385.1">
    <property type="nucleotide sequence ID" value="NZ_SBKQ01000007.1"/>
</dbReference>
<keyword evidence="1" id="KW-0812">Transmembrane</keyword>
<dbReference type="EMBL" id="SBKQ01000007">
    <property type="protein sequence ID" value="RXR32270.1"/>
    <property type="molecule type" value="Genomic_DNA"/>
</dbReference>
<gene>
    <name evidence="2" type="ORF">EQG68_08500</name>
</gene>
<feature type="transmembrane region" description="Helical" evidence="1">
    <location>
        <begin position="94"/>
        <end position="114"/>
    </location>
</feature>
<keyword evidence="3" id="KW-1185">Reference proteome</keyword>
<proteinExistence type="predicted"/>
<dbReference type="OrthoDB" id="9814143at2"/>
<sequence>MNTKTLFRIFLTSGFLLWVLSWIGDSKGILPISTYGMIFSAILTGFGIYFWLKSYKEERGHYPKFLKIYVNLYKKMRKNPFNGIFFMVRHLLKFYTLILIFSMILVFIGFITIGQSEPVKTVQNYCENDPEINKITGKINHYGILRNVNSKWSSETGTSELSLVLVSENGVFNVSSKLEKENGEWKVKKLELKDKNTGANRVDCPARN</sequence>
<evidence type="ECO:0000313" key="2">
    <source>
        <dbReference type="EMBL" id="RXR32270.1"/>
    </source>
</evidence>
<name>A0A4Q1KRS0_9FLAO</name>
<feature type="transmembrane region" description="Helical" evidence="1">
    <location>
        <begin position="29"/>
        <end position="52"/>
    </location>
</feature>
<keyword evidence="1" id="KW-0472">Membrane</keyword>
<dbReference type="AlphaFoldDB" id="A0A4Q1KRS0"/>
<protein>
    <submittedName>
        <fullName evidence="2">Uncharacterized protein</fullName>
    </submittedName>
</protein>
<keyword evidence="1" id="KW-1133">Transmembrane helix</keyword>
<evidence type="ECO:0000256" key="1">
    <source>
        <dbReference type="SAM" id="Phobius"/>
    </source>
</evidence>
<evidence type="ECO:0000313" key="3">
    <source>
        <dbReference type="Proteomes" id="UP000289734"/>
    </source>
</evidence>